<sequence length="235" mass="26930">MENNNNDDTYLDCDQKDDTEYGYEEVLASYGYEEASPAAANTHRAPRRSSLKTSGRPRRASISYTGEVEVKLRDNTIVKRRTSISFTDHDDIREVEPAKSLAEQPDALWTTDLDYLRSKEEAKHLIHMLRKSNSWYQKQEQISPDICLRGLECHLDPDGNKTHTMSRNLVLNVQRNQKMVGLVCDETISKVYSHLTAESAARAAALGAADYAEVKQEHRLVKRHLLNRMFRRSSM</sequence>
<evidence type="ECO:0000313" key="2">
    <source>
        <dbReference type="EMBL" id="CAE0411713.1"/>
    </source>
</evidence>
<accession>A0A7S3L760</accession>
<dbReference type="EMBL" id="HBIM01010779">
    <property type="protein sequence ID" value="CAE0411713.1"/>
    <property type="molecule type" value="Transcribed_RNA"/>
</dbReference>
<organism evidence="2">
    <name type="scientific">Amphora coffeiformis</name>
    <dbReference type="NCBI Taxonomy" id="265554"/>
    <lineage>
        <taxon>Eukaryota</taxon>
        <taxon>Sar</taxon>
        <taxon>Stramenopiles</taxon>
        <taxon>Ochrophyta</taxon>
        <taxon>Bacillariophyta</taxon>
        <taxon>Bacillariophyceae</taxon>
        <taxon>Bacillariophycidae</taxon>
        <taxon>Thalassiophysales</taxon>
        <taxon>Catenulaceae</taxon>
        <taxon>Amphora</taxon>
    </lineage>
</organism>
<gene>
    <name evidence="2" type="ORF">ACOF00016_LOCUS9001</name>
</gene>
<protein>
    <submittedName>
        <fullName evidence="2">Uncharacterized protein</fullName>
    </submittedName>
</protein>
<feature type="region of interest" description="Disordered" evidence="1">
    <location>
        <begin position="34"/>
        <end position="60"/>
    </location>
</feature>
<reference evidence="2" key="1">
    <citation type="submission" date="2021-01" db="EMBL/GenBank/DDBJ databases">
        <authorList>
            <person name="Corre E."/>
            <person name="Pelletier E."/>
            <person name="Niang G."/>
            <person name="Scheremetjew M."/>
            <person name="Finn R."/>
            <person name="Kale V."/>
            <person name="Holt S."/>
            <person name="Cochrane G."/>
            <person name="Meng A."/>
            <person name="Brown T."/>
            <person name="Cohen L."/>
        </authorList>
    </citation>
    <scope>NUCLEOTIDE SEQUENCE</scope>
    <source>
        <strain evidence="2">CCMP127</strain>
    </source>
</reference>
<evidence type="ECO:0000256" key="1">
    <source>
        <dbReference type="SAM" id="MobiDB-lite"/>
    </source>
</evidence>
<name>A0A7S3L760_9STRA</name>
<dbReference type="AlphaFoldDB" id="A0A7S3L760"/>
<proteinExistence type="predicted"/>
<feature type="compositionally biased region" description="Basic residues" evidence="1">
    <location>
        <begin position="44"/>
        <end position="59"/>
    </location>
</feature>